<dbReference type="Pfam" id="PF13508">
    <property type="entry name" value="Acetyltransf_7"/>
    <property type="match status" value="1"/>
</dbReference>
<dbReference type="OrthoDB" id="5522469at2"/>
<dbReference type="InterPro" id="IPR000182">
    <property type="entry name" value="GNAT_dom"/>
</dbReference>
<accession>A0A167AKX1</accession>
<name>A0A167AKX1_9GAMM</name>
<dbReference type="Gene3D" id="3.40.630.30">
    <property type="match status" value="1"/>
</dbReference>
<dbReference type="RefSeq" id="WP_063378019.1">
    <property type="nucleotide sequence ID" value="NZ_AUXT01000181.1"/>
</dbReference>
<evidence type="ECO:0000259" key="1">
    <source>
        <dbReference type="PROSITE" id="PS51186"/>
    </source>
</evidence>
<dbReference type="Proteomes" id="UP000076587">
    <property type="component" value="Unassembled WGS sequence"/>
</dbReference>
<dbReference type="EMBL" id="AUXT01000181">
    <property type="protein sequence ID" value="KZN45514.1"/>
    <property type="molecule type" value="Genomic_DNA"/>
</dbReference>
<dbReference type="PROSITE" id="PS51186">
    <property type="entry name" value="GNAT"/>
    <property type="match status" value="1"/>
</dbReference>
<dbReference type="CDD" id="cd04301">
    <property type="entry name" value="NAT_SF"/>
    <property type="match status" value="1"/>
</dbReference>
<dbReference type="InterPro" id="IPR016181">
    <property type="entry name" value="Acyl_CoA_acyltransferase"/>
</dbReference>
<dbReference type="SUPFAM" id="SSF55729">
    <property type="entry name" value="Acyl-CoA N-acyltransferases (Nat)"/>
    <property type="match status" value="1"/>
</dbReference>
<dbReference type="GO" id="GO:0016747">
    <property type="term" value="F:acyltransferase activity, transferring groups other than amino-acyl groups"/>
    <property type="evidence" value="ECO:0007669"/>
    <property type="project" value="InterPro"/>
</dbReference>
<organism evidence="2 3">
    <name type="scientific">Pseudoalteromonas luteoviolacea NCIMB 1942</name>
    <dbReference type="NCBI Taxonomy" id="1365253"/>
    <lineage>
        <taxon>Bacteria</taxon>
        <taxon>Pseudomonadati</taxon>
        <taxon>Pseudomonadota</taxon>
        <taxon>Gammaproteobacteria</taxon>
        <taxon>Alteromonadales</taxon>
        <taxon>Pseudoalteromonadaceae</taxon>
        <taxon>Pseudoalteromonas</taxon>
    </lineage>
</organism>
<comment type="caution">
    <text evidence="2">The sequence shown here is derived from an EMBL/GenBank/DDBJ whole genome shotgun (WGS) entry which is preliminary data.</text>
</comment>
<feature type="domain" description="N-acetyltransferase" evidence="1">
    <location>
        <begin position="3"/>
        <end position="144"/>
    </location>
</feature>
<proteinExistence type="predicted"/>
<protein>
    <recommendedName>
        <fullName evidence="1">N-acetyltransferase domain-containing protein</fullName>
    </recommendedName>
</protein>
<evidence type="ECO:0000313" key="2">
    <source>
        <dbReference type="EMBL" id="KZN45514.1"/>
    </source>
</evidence>
<dbReference type="PATRIC" id="fig|1365253.3.peg.3554"/>
<gene>
    <name evidence="2" type="ORF">N482_14850</name>
</gene>
<evidence type="ECO:0000313" key="3">
    <source>
        <dbReference type="Proteomes" id="UP000076587"/>
    </source>
</evidence>
<dbReference type="AlphaFoldDB" id="A0A167AKX1"/>
<sequence length="144" mass="16685">MKITLKPAKEEDKSYLLALRKQTMTEHLERQGIFLSHEAHLNRLEDHYKCSHLIFIDGVKVGTLKYLQTQESLEIMQLQIAPQHQSKGLGRAVVQYIVAERANLPTYLTVLKENPALYLYQKLGFVITSEDEYEYHMILPAKSL</sequence>
<reference evidence="2 3" key="1">
    <citation type="submission" date="2013-07" db="EMBL/GenBank/DDBJ databases">
        <title>Comparative Genomic and Metabolomic Analysis of Twelve Strains of Pseudoalteromonas luteoviolacea.</title>
        <authorList>
            <person name="Vynne N.G."/>
            <person name="Mansson M."/>
            <person name="Gram L."/>
        </authorList>
    </citation>
    <scope>NUCLEOTIDE SEQUENCE [LARGE SCALE GENOMIC DNA]</scope>
    <source>
        <strain evidence="2 3">NCIMB 1942</strain>
    </source>
</reference>